<proteinExistence type="predicted"/>
<organism evidence="1 2">
    <name type="scientific">Tetrapyrgos nigripes</name>
    <dbReference type="NCBI Taxonomy" id="182062"/>
    <lineage>
        <taxon>Eukaryota</taxon>
        <taxon>Fungi</taxon>
        <taxon>Dikarya</taxon>
        <taxon>Basidiomycota</taxon>
        <taxon>Agaricomycotina</taxon>
        <taxon>Agaricomycetes</taxon>
        <taxon>Agaricomycetidae</taxon>
        <taxon>Agaricales</taxon>
        <taxon>Marasmiineae</taxon>
        <taxon>Marasmiaceae</taxon>
        <taxon>Tetrapyrgos</taxon>
    </lineage>
</organism>
<dbReference type="Proteomes" id="UP000559256">
    <property type="component" value="Unassembled WGS sequence"/>
</dbReference>
<evidence type="ECO:0000313" key="1">
    <source>
        <dbReference type="EMBL" id="KAF5345463.1"/>
    </source>
</evidence>
<evidence type="ECO:0008006" key="3">
    <source>
        <dbReference type="Google" id="ProtNLM"/>
    </source>
</evidence>
<evidence type="ECO:0000313" key="2">
    <source>
        <dbReference type="Proteomes" id="UP000559256"/>
    </source>
</evidence>
<comment type="caution">
    <text evidence="1">The sequence shown here is derived from an EMBL/GenBank/DDBJ whole genome shotgun (WGS) entry which is preliminary data.</text>
</comment>
<gene>
    <name evidence="1" type="ORF">D9758_013660</name>
</gene>
<dbReference type="InterPro" id="IPR036691">
    <property type="entry name" value="Endo/exonu/phosph_ase_sf"/>
</dbReference>
<dbReference type="SUPFAM" id="SSF56219">
    <property type="entry name" value="DNase I-like"/>
    <property type="match status" value="1"/>
</dbReference>
<name>A0A8H5FQZ7_9AGAR</name>
<reference evidence="1 2" key="1">
    <citation type="journal article" date="2020" name="ISME J.">
        <title>Uncovering the hidden diversity of litter-decomposition mechanisms in mushroom-forming fungi.</title>
        <authorList>
            <person name="Floudas D."/>
            <person name="Bentzer J."/>
            <person name="Ahren D."/>
            <person name="Johansson T."/>
            <person name="Persson P."/>
            <person name="Tunlid A."/>
        </authorList>
    </citation>
    <scope>NUCLEOTIDE SEQUENCE [LARGE SCALE GENOMIC DNA]</scope>
    <source>
        <strain evidence="1 2">CBS 291.85</strain>
    </source>
</reference>
<dbReference type="OrthoDB" id="3264871at2759"/>
<accession>A0A8H5FQZ7</accession>
<dbReference type="Gene3D" id="3.60.10.10">
    <property type="entry name" value="Endonuclease/exonuclease/phosphatase"/>
    <property type="match status" value="1"/>
</dbReference>
<protein>
    <recommendedName>
        <fullName evidence="3">Endonuclease/exonuclease/phosphatase domain-containing protein</fullName>
    </recommendedName>
</protein>
<dbReference type="AlphaFoldDB" id="A0A8H5FQZ7"/>
<sequence>MEEQLMETWGMHTYDENYERNMNSINNFIDQIETAIRIRATRPVPTPTPPASMTQPEVHLPRQTRRTVVRIGKKTKASIKVASLNIRGYGPNENLDDTENKWNYIKQFIRQKQIGVQEAHMDEDRRCEVEEKFSRRLVRQSSADPDRPRGKGGVAIVLNKQLVDATVLEKKEIIPGRALLIRIRWDNSRQLKILVVYAPNVSRSNGTENAQFWNTLRKFFERNPTKKPNIMAGDINMVEAGMIDRLPA</sequence>
<keyword evidence="2" id="KW-1185">Reference proteome</keyword>
<dbReference type="EMBL" id="JAACJM010000112">
    <property type="protein sequence ID" value="KAF5345463.1"/>
    <property type="molecule type" value="Genomic_DNA"/>
</dbReference>